<reference evidence="1 2" key="1">
    <citation type="journal article" date="2019" name="Int. J. Syst. Evol. Microbiol.">
        <title>The Draft Whole-Genome Sequence of the Antibiotic Producer Empedobacter haloabium ATCC 31962 Provides Indications for Its Taxonomic Reclassification.</title>
        <authorList>
            <person name="Miess H."/>
            <person name="Arlt P."/>
            <person name="Apel A.K."/>
            <person name="Weber T."/>
            <person name="Nieselt K."/>
            <person name="Hanssen F."/>
            <person name="Czemmel S."/>
            <person name="Nahnsen S."/>
            <person name="Gross H."/>
        </authorList>
    </citation>
    <scope>NUCLEOTIDE SEQUENCE [LARGE SCALE GENOMIC DNA]</scope>
    <source>
        <strain evidence="1 2">ATCC 31962</strain>
    </source>
</reference>
<dbReference type="Proteomes" id="UP000321323">
    <property type="component" value="Chromosome"/>
</dbReference>
<sequence length="189" mass="20385">MAAVCTTPPDVLAVSLADAREKIRASADDGLDGQLTLSLQGLIAETEHATGHCFMEQAWRVTLDEFPRACGADEPIIRLPHPVLAVQSVKYFDPAGVERTLVGSAYEIVQERYRTFLAPVPGTTWPAAMARPRAVTITCTAGYGNEPGKTPAPARQYILARLELEYCPPMHAPTLEQLAGILAPLTVYG</sequence>
<dbReference type="NCBIfam" id="TIGR02215">
    <property type="entry name" value="phage_chp_gp8"/>
    <property type="match status" value="1"/>
</dbReference>
<organism evidence="1 2">
    <name type="scientific">[Empedobacter] haloabium</name>
    <dbReference type="NCBI Taxonomy" id="592317"/>
    <lineage>
        <taxon>Bacteria</taxon>
        <taxon>Pseudomonadati</taxon>
        <taxon>Pseudomonadota</taxon>
        <taxon>Betaproteobacteria</taxon>
        <taxon>Burkholderiales</taxon>
        <taxon>Oxalobacteraceae</taxon>
        <taxon>Telluria group</taxon>
        <taxon>Telluria group incertae sedis</taxon>
    </lineage>
</organism>
<gene>
    <name evidence="1" type="ORF">E7V67_011565</name>
</gene>
<evidence type="ECO:0000313" key="1">
    <source>
        <dbReference type="EMBL" id="WUR15707.1"/>
    </source>
</evidence>
<protein>
    <recommendedName>
        <fullName evidence="3">PhiE125 gp8 family phage protein</fullName>
    </recommendedName>
</protein>
<keyword evidence="2" id="KW-1185">Reference proteome</keyword>
<evidence type="ECO:0008006" key="3">
    <source>
        <dbReference type="Google" id="ProtNLM"/>
    </source>
</evidence>
<dbReference type="InterPro" id="IPR011738">
    <property type="entry name" value="Phage_CHP"/>
</dbReference>
<dbReference type="EMBL" id="CP136508">
    <property type="protein sequence ID" value="WUR15707.1"/>
    <property type="molecule type" value="Genomic_DNA"/>
</dbReference>
<accession>A0ABZ1USJ1</accession>
<name>A0ABZ1USJ1_9BURK</name>
<proteinExistence type="predicted"/>
<evidence type="ECO:0000313" key="2">
    <source>
        <dbReference type="Proteomes" id="UP000321323"/>
    </source>
</evidence>